<reference evidence="1" key="1">
    <citation type="journal article" date="2013" name="Genetics">
        <title>The draft genome and transcriptome of Panagrellus redivivus are shaped by the harsh demands of a free-living lifestyle.</title>
        <authorList>
            <person name="Srinivasan J."/>
            <person name="Dillman A.R."/>
            <person name="Macchietto M.G."/>
            <person name="Heikkinen L."/>
            <person name="Lakso M."/>
            <person name="Fracchia K.M."/>
            <person name="Antoshechkin I."/>
            <person name="Mortazavi A."/>
            <person name="Wong G."/>
            <person name="Sternberg P.W."/>
        </authorList>
    </citation>
    <scope>NUCLEOTIDE SEQUENCE [LARGE SCALE GENOMIC DNA]</scope>
    <source>
        <strain evidence="1">MT8872</strain>
    </source>
</reference>
<dbReference type="WBParaSite" id="Pan_g18059.t1">
    <property type="protein sequence ID" value="Pan_g18059.t1"/>
    <property type="gene ID" value="Pan_g18059"/>
</dbReference>
<keyword evidence="1" id="KW-1185">Reference proteome</keyword>
<protein>
    <submittedName>
        <fullName evidence="2">DUF3395 domain-containing protein</fullName>
    </submittedName>
</protein>
<evidence type="ECO:0000313" key="2">
    <source>
        <dbReference type="WBParaSite" id="Pan_g18059.t1"/>
    </source>
</evidence>
<accession>A0A7E4VA57</accession>
<dbReference type="AlphaFoldDB" id="A0A7E4VA57"/>
<evidence type="ECO:0000313" key="1">
    <source>
        <dbReference type="Proteomes" id="UP000492821"/>
    </source>
</evidence>
<reference evidence="2" key="2">
    <citation type="submission" date="2020-10" db="UniProtKB">
        <authorList>
            <consortium name="WormBaseParasite"/>
        </authorList>
    </citation>
    <scope>IDENTIFICATION</scope>
</reference>
<dbReference type="Proteomes" id="UP000492821">
    <property type="component" value="Unassembled WGS sequence"/>
</dbReference>
<name>A0A7E4VA57_PANRE</name>
<organism evidence="1 2">
    <name type="scientific">Panagrellus redivivus</name>
    <name type="common">Microworm</name>
    <dbReference type="NCBI Taxonomy" id="6233"/>
    <lineage>
        <taxon>Eukaryota</taxon>
        <taxon>Metazoa</taxon>
        <taxon>Ecdysozoa</taxon>
        <taxon>Nematoda</taxon>
        <taxon>Chromadorea</taxon>
        <taxon>Rhabditida</taxon>
        <taxon>Tylenchina</taxon>
        <taxon>Panagrolaimomorpha</taxon>
        <taxon>Panagrolaimoidea</taxon>
        <taxon>Panagrolaimidae</taxon>
        <taxon>Panagrellus</taxon>
    </lineage>
</organism>
<sequence>MLNRFIETLNEADEVRSLYAFQDTNDDVESVYAFDAPNKRCPTNWHVFEGCSCGTLTDYEMDTSDDDSDDVEPCDAFKGSNENGKDVNVNDMLTALYDILIEPLKCGLQWTAPTILSYLCLLVATTLAKNSAHAFWSPIFFSIWGCLPFVIAHRYNVDNKSDLNARNPKVDTFETNETDEDIASVYAFNDLNDANPTDTDKDTDDVASVYAFDAADNDEIQSSDGTEGSVSSESSNSFGFTIPNLGEGEQYGYHADSDDGRFDFYNDNVTCVRLVTGKSLTLAFDGQNLKVVIHDGKAYTSFDAMPSDVADILITTRAGIIDLVF</sequence>
<proteinExistence type="predicted"/>